<accession>A0ABN2TN00</accession>
<dbReference type="Gene3D" id="3.40.50.300">
    <property type="entry name" value="P-loop containing nucleotide triphosphate hydrolases"/>
    <property type="match status" value="1"/>
</dbReference>
<name>A0ABN2TN00_9MICO</name>
<feature type="domain" description="ATPase AAA-3" evidence="2">
    <location>
        <begin position="118"/>
        <end position="248"/>
    </location>
</feature>
<proteinExistence type="predicted"/>
<reference evidence="4 5" key="1">
    <citation type="journal article" date="2019" name="Int. J. Syst. Evol. Microbiol.">
        <title>The Global Catalogue of Microorganisms (GCM) 10K type strain sequencing project: providing services to taxonomists for standard genome sequencing and annotation.</title>
        <authorList>
            <consortium name="The Broad Institute Genomics Platform"/>
            <consortium name="The Broad Institute Genome Sequencing Center for Infectious Disease"/>
            <person name="Wu L."/>
            <person name="Ma J."/>
        </authorList>
    </citation>
    <scope>NUCLEOTIDE SEQUENCE [LARGE SCALE GENOMIC DNA]</scope>
    <source>
        <strain evidence="4 5">JCM 14546</strain>
    </source>
</reference>
<dbReference type="Pfam" id="PF17863">
    <property type="entry name" value="AAA_lid_2"/>
    <property type="match status" value="1"/>
</dbReference>
<dbReference type="SUPFAM" id="SSF52540">
    <property type="entry name" value="P-loop containing nucleoside triphosphate hydrolases"/>
    <property type="match status" value="1"/>
</dbReference>
<dbReference type="Proteomes" id="UP001500755">
    <property type="component" value="Unassembled WGS sequence"/>
</dbReference>
<feature type="domain" description="ChlI/MoxR AAA lid" evidence="3">
    <location>
        <begin position="328"/>
        <end position="390"/>
    </location>
</feature>
<keyword evidence="5" id="KW-1185">Reference proteome</keyword>
<feature type="region of interest" description="Disordered" evidence="1">
    <location>
        <begin position="1"/>
        <end position="67"/>
    </location>
</feature>
<evidence type="ECO:0000259" key="3">
    <source>
        <dbReference type="Pfam" id="PF17863"/>
    </source>
</evidence>
<evidence type="ECO:0000313" key="4">
    <source>
        <dbReference type="EMBL" id="GAA2014045.1"/>
    </source>
</evidence>
<evidence type="ECO:0000259" key="2">
    <source>
        <dbReference type="Pfam" id="PF07726"/>
    </source>
</evidence>
<evidence type="ECO:0000313" key="5">
    <source>
        <dbReference type="Proteomes" id="UP001500755"/>
    </source>
</evidence>
<feature type="compositionally biased region" description="Low complexity" evidence="1">
    <location>
        <begin position="50"/>
        <end position="67"/>
    </location>
</feature>
<dbReference type="PANTHER" id="PTHR42759">
    <property type="entry name" value="MOXR FAMILY PROTEIN"/>
    <property type="match status" value="1"/>
</dbReference>
<dbReference type="InterPro" id="IPR050764">
    <property type="entry name" value="CbbQ/NirQ/NorQ/GpvN"/>
</dbReference>
<evidence type="ECO:0000256" key="1">
    <source>
        <dbReference type="SAM" id="MobiDB-lite"/>
    </source>
</evidence>
<dbReference type="Pfam" id="PF07726">
    <property type="entry name" value="AAA_3"/>
    <property type="match status" value="1"/>
</dbReference>
<organism evidence="4 5">
    <name type="scientific">Brevibacterium samyangense</name>
    <dbReference type="NCBI Taxonomy" id="366888"/>
    <lineage>
        <taxon>Bacteria</taxon>
        <taxon>Bacillati</taxon>
        <taxon>Actinomycetota</taxon>
        <taxon>Actinomycetes</taxon>
        <taxon>Micrococcales</taxon>
        <taxon>Brevibacteriaceae</taxon>
        <taxon>Brevibacterium</taxon>
    </lineage>
</organism>
<comment type="caution">
    <text evidence="4">The sequence shown here is derived from an EMBL/GenBank/DDBJ whole genome shotgun (WGS) entry which is preliminary data.</text>
</comment>
<dbReference type="RefSeq" id="WP_344310562.1">
    <property type="nucleotide sequence ID" value="NZ_BAAANO010000033.1"/>
</dbReference>
<sequence length="400" mass="42663">MTHPAHPHPQQPGGIGSAGGPGPIGSGAPVPPTGPPATAGPLSPAPTNPAPHAGSAQPPASQASAARTATPIDVPANTAEIGHAQKILSDVEKYLDHFVVGQARLRETLVLGLLTGGHLLLESVPGLAKTTAASALANAVHAEFARIQCTPDLLPSDIIGSQIYNSRTGGFDIQLGPVHANLVLLDEINRSSAKTQSAMLEAMQEKQTTIGGHRYDLPAPFLVMATQNPIEQEGTYQLPEAQLDRFMIKDVLDYPTPEEEMEILRRLDKGVFDADERPGPACDLDDVRTLQQTARNIYVDPAISRYLVEIVTATRNAGRYIGPLARFIECGASPRASIAFTNASRALAMIRGRNYVIPEDVKDLAVRVLRHRIILGFEAVAENVPVEHIIGELLKAVRTP</sequence>
<gene>
    <name evidence="4" type="ORF">GCM10009755_27150</name>
</gene>
<dbReference type="Gene3D" id="1.10.8.80">
    <property type="entry name" value="Magnesium chelatase subunit I, C-Terminal domain"/>
    <property type="match status" value="1"/>
</dbReference>
<dbReference type="InterPro" id="IPR011703">
    <property type="entry name" value="ATPase_AAA-3"/>
</dbReference>
<dbReference type="EMBL" id="BAAANO010000033">
    <property type="protein sequence ID" value="GAA2014045.1"/>
    <property type="molecule type" value="Genomic_DNA"/>
</dbReference>
<feature type="compositionally biased region" description="Gly residues" evidence="1">
    <location>
        <begin position="13"/>
        <end position="25"/>
    </location>
</feature>
<dbReference type="PANTHER" id="PTHR42759:SF1">
    <property type="entry name" value="MAGNESIUM-CHELATASE SUBUNIT CHLD"/>
    <property type="match status" value="1"/>
</dbReference>
<dbReference type="InterPro" id="IPR041628">
    <property type="entry name" value="ChlI/MoxR_AAA_lid"/>
</dbReference>
<dbReference type="InterPro" id="IPR027417">
    <property type="entry name" value="P-loop_NTPase"/>
</dbReference>
<protein>
    <submittedName>
        <fullName evidence="4">AAA family ATPase</fullName>
    </submittedName>
</protein>